<dbReference type="Proteomes" id="UP000482960">
    <property type="component" value="Unassembled WGS sequence"/>
</dbReference>
<proteinExistence type="inferred from homology"/>
<dbReference type="InterPro" id="IPR006073">
    <property type="entry name" value="GTP-bd"/>
</dbReference>
<comment type="similarity">
    <text evidence="2 12">Belongs to the cytidylate kinase family. Type 1 subfamily.</text>
</comment>
<dbReference type="AntiFam" id="ANF00013">
    <property type="entry name" value="tRNA translation"/>
</dbReference>
<dbReference type="GO" id="GO:0005525">
    <property type="term" value="F:GTP binding"/>
    <property type="evidence" value="ECO:0007669"/>
    <property type="project" value="UniProtKB-KW"/>
</dbReference>
<evidence type="ECO:0000256" key="11">
    <source>
        <dbReference type="ARBA" id="ARBA00048478"/>
    </source>
</evidence>
<keyword evidence="12" id="KW-0963">Cytoplasm</keyword>
<keyword evidence="6 12" id="KW-0547">Nucleotide-binding</keyword>
<dbReference type="InterPro" id="IPR003593">
    <property type="entry name" value="AAA+_ATPase"/>
</dbReference>
<feature type="binding site" evidence="12">
    <location>
        <begin position="17"/>
        <end position="25"/>
    </location>
    <ligand>
        <name>ATP</name>
        <dbReference type="ChEBI" id="CHEBI:30616"/>
    </ligand>
</feature>
<dbReference type="Gene3D" id="3.40.50.300">
    <property type="entry name" value="P-loop containing nucleotide triphosphate hydrolases"/>
    <property type="match status" value="3"/>
</dbReference>
<evidence type="ECO:0000256" key="2">
    <source>
        <dbReference type="ARBA" id="ARBA00009427"/>
    </source>
</evidence>
<dbReference type="InterPro" id="IPR031166">
    <property type="entry name" value="G_ENGA"/>
</dbReference>
<feature type="compositionally biased region" description="Low complexity" evidence="14">
    <location>
        <begin position="613"/>
        <end position="633"/>
    </location>
</feature>
<evidence type="ECO:0000313" key="16">
    <source>
        <dbReference type="EMBL" id="GFJ87886.1"/>
    </source>
</evidence>
<feature type="domain" description="EngA-type G" evidence="15">
    <location>
        <begin position="418"/>
        <end position="591"/>
    </location>
</feature>
<feature type="compositionally biased region" description="Basic residues" evidence="14">
    <location>
        <begin position="247"/>
        <end position="274"/>
    </location>
</feature>
<dbReference type="InterPro" id="IPR005225">
    <property type="entry name" value="Small_GTP-bd"/>
</dbReference>
<keyword evidence="3" id="KW-0690">Ribosome biogenesis</keyword>
<evidence type="ECO:0000256" key="5">
    <source>
        <dbReference type="ARBA" id="ARBA00022737"/>
    </source>
</evidence>
<dbReference type="EC" id="2.7.4.25" evidence="12"/>
<dbReference type="GO" id="GO:0005524">
    <property type="term" value="F:ATP binding"/>
    <property type="evidence" value="ECO:0007669"/>
    <property type="project" value="UniProtKB-UniRule"/>
</dbReference>
<evidence type="ECO:0000256" key="14">
    <source>
        <dbReference type="SAM" id="MobiDB-lite"/>
    </source>
</evidence>
<dbReference type="GO" id="GO:0042254">
    <property type="term" value="P:ribosome biogenesis"/>
    <property type="evidence" value="ECO:0007669"/>
    <property type="project" value="UniProtKB-KW"/>
</dbReference>
<evidence type="ECO:0000256" key="12">
    <source>
        <dbReference type="HAMAP-Rule" id="MF_00238"/>
    </source>
</evidence>
<dbReference type="GO" id="GO:0005737">
    <property type="term" value="C:cytoplasm"/>
    <property type="evidence" value="ECO:0007669"/>
    <property type="project" value="UniProtKB-SubCell"/>
</dbReference>
<comment type="similarity">
    <text evidence="1 13">Belongs to the TRAFAC class TrmE-Era-EngA-EngB-Septin-like GTPase superfamily. EngA (Der) GTPase family.</text>
</comment>
<dbReference type="AlphaFoldDB" id="A0A6V8L1B4"/>
<dbReference type="GO" id="GO:0006220">
    <property type="term" value="P:pyrimidine nucleotide metabolic process"/>
    <property type="evidence" value="ECO:0007669"/>
    <property type="project" value="UniProtKB-UniRule"/>
</dbReference>
<feature type="compositionally biased region" description="Low complexity" evidence="14">
    <location>
        <begin position="645"/>
        <end position="666"/>
    </location>
</feature>
<keyword evidence="4 12" id="KW-0808">Transferase</keyword>
<dbReference type="Pfam" id="PF01926">
    <property type="entry name" value="MMR_HSR1"/>
    <property type="match status" value="2"/>
</dbReference>
<sequence length="796" mass="85035">MVTEMVGSGRCVVAVDGPSGSGKSTVSRRLAAALDASYLDTGAMYRAVTWAVLQSGVDPHDADAVIKVAGDIELAVGTDPQAPHIQVNGTPVDRSIRGPEVTGAVSAVAAVPWVRQLLVAEQRKLIAAAPRVVVEGRDIGTVVAPDADLKVYLTASADARARRRSAETLADVAATAADLHRRDKLDSTRAADPLQQADDAVVLDTTELGIDEVVSRLLALLDWRVGRDLRRARAGRARDHRPGAGGRRCRPPQRRQVHARQPHHRPPPSRRRGHPGVTRDRVPYDAQWSGRQFTVVDTGGWEPDAKDRAAAIAAQAEIAVATADVVLFVVDSTVGATDVDEAAVKMLRRSAKPVLLVANKADNQNIELESSGLWSLGLGQPYAVSALHGRGSGDLLDAVLEALPDPPPVGEPGPRGPRRVALVGRPNVGKSSLLNRLAREERAVVDSVAGTTVDPVDSLVDIGGETWQLVDTAGLRKRAGRASGTEYYASLRTAGAIEAAEVAVVLLDASEPISEQDQRILGMVVEAGRALVIAFNKWDLVDEDRRYLLDKEMDRELRRIPWALRVNISAKTGRAVDKLAPGLRKALASWETRIPTGQLNQWLTALVQATPTPSAAAARHASSSPPRPASARHGSCSSPPHRWTPATSASSSASSARSSGTRAAPSKCRCGPASARVQEGEASRTGNGGAHAQRYTRCATLYRLSRVGFRRRQRDVAQFGSALDWGSRGRRFKSGRPDSASPQVSGGFSVVGEPALYPYWGPHGDPRVIAWWPRTEVRCVAGRACAGVRGRGQRRL</sequence>
<dbReference type="InterPro" id="IPR027417">
    <property type="entry name" value="P-loop_NTPase"/>
</dbReference>
<dbReference type="GO" id="GO:0036431">
    <property type="term" value="F:dCMP kinase activity"/>
    <property type="evidence" value="ECO:0007669"/>
    <property type="project" value="InterPro"/>
</dbReference>
<dbReference type="PANTHER" id="PTHR43834">
    <property type="entry name" value="GTPASE DER"/>
    <property type="match status" value="1"/>
</dbReference>
<dbReference type="InterPro" id="IPR003136">
    <property type="entry name" value="Cytidylate_kin"/>
</dbReference>
<evidence type="ECO:0000256" key="4">
    <source>
        <dbReference type="ARBA" id="ARBA00022679"/>
    </source>
</evidence>
<name>A0A6V8L1B4_9ACTN</name>
<evidence type="ECO:0000259" key="15">
    <source>
        <dbReference type="PROSITE" id="PS51712"/>
    </source>
</evidence>
<keyword evidence="9" id="KW-0342">GTP-binding</keyword>
<dbReference type="NCBIfam" id="TIGR00017">
    <property type="entry name" value="cmk"/>
    <property type="match status" value="1"/>
</dbReference>
<evidence type="ECO:0000256" key="3">
    <source>
        <dbReference type="ARBA" id="ARBA00022517"/>
    </source>
</evidence>
<keyword evidence="5" id="KW-0677">Repeat</keyword>
<dbReference type="InterPro" id="IPR016484">
    <property type="entry name" value="GTPase_Der"/>
</dbReference>
<evidence type="ECO:0000256" key="1">
    <source>
        <dbReference type="ARBA" id="ARBA00008279"/>
    </source>
</evidence>
<reference evidence="16 17" key="2">
    <citation type="submission" date="2020-03" db="EMBL/GenBank/DDBJ databases">
        <authorList>
            <person name="Ichikawa N."/>
            <person name="Kimura A."/>
            <person name="Kitahashi Y."/>
            <person name="Uohara A."/>
        </authorList>
    </citation>
    <scope>NUCLEOTIDE SEQUENCE [LARGE SCALE GENOMIC DNA]</scope>
    <source>
        <strain evidence="16 17">NBRC 108638</strain>
    </source>
</reference>
<evidence type="ECO:0000256" key="7">
    <source>
        <dbReference type="ARBA" id="ARBA00022777"/>
    </source>
</evidence>
<keyword evidence="7 12" id="KW-0418">Kinase</keyword>
<dbReference type="HAMAP" id="MF_00238">
    <property type="entry name" value="Cytidyl_kinase_type1"/>
    <property type="match status" value="1"/>
</dbReference>
<evidence type="ECO:0000256" key="9">
    <source>
        <dbReference type="ARBA" id="ARBA00023134"/>
    </source>
</evidence>
<feature type="region of interest" description="Disordered" evidence="14">
    <location>
        <begin position="232"/>
        <end position="283"/>
    </location>
</feature>
<evidence type="ECO:0000256" key="6">
    <source>
        <dbReference type="ARBA" id="ARBA00022741"/>
    </source>
</evidence>
<keyword evidence="8 12" id="KW-0067">ATP-binding</keyword>
<keyword evidence="17" id="KW-1185">Reference proteome</keyword>
<dbReference type="SUPFAM" id="SSF52540">
    <property type="entry name" value="P-loop containing nucleoside triphosphate hydrolases"/>
    <property type="match status" value="3"/>
</dbReference>
<dbReference type="InterPro" id="IPR011994">
    <property type="entry name" value="Cytidylate_kinase_dom"/>
</dbReference>
<organism evidence="16 17">
    <name type="scientific">Phytohabitans rumicis</name>
    <dbReference type="NCBI Taxonomy" id="1076125"/>
    <lineage>
        <taxon>Bacteria</taxon>
        <taxon>Bacillati</taxon>
        <taxon>Actinomycetota</taxon>
        <taxon>Actinomycetes</taxon>
        <taxon>Micromonosporales</taxon>
        <taxon>Micromonosporaceae</taxon>
    </lineage>
</organism>
<feature type="compositionally biased region" description="Basic and acidic residues" evidence="14">
    <location>
        <begin position="232"/>
        <end position="242"/>
    </location>
</feature>
<comment type="catalytic activity">
    <reaction evidence="10 12">
        <text>dCMP + ATP = dCDP + ADP</text>
        <dbReference type="Rhea" id="RHEA:25094"/>
        <dbReference type="ChEBI" id="CHEBI:30616"/>
        <dbReference type="ChEBI" id="CHEBI:57566"/>
        <dbReference type="ChEBI" id="CHEBI:58593"/>
        <dbReference type="ChEBI" id="CHEBI:456216"/>
        <dbReference type="EC" id="2.7.4.25"/>
    </reaction>
</comment>
<dbReference type="NCBIfam" id="TIGR03594">
    <property type="entry name" value="GTPase_EngA"/>
    <property type="match status" value="1"/>
</dbReference>
<gene>
    <name evidence="12" type="primary">cmk</name>
    <name evidence="16" type="ORF">Prum_015280</name>
</gene>
<dbReference type="FunFam" id="3.40.50.300:FF:000040">
    <property type="entry name" value="GTPase Der"/>
    <property type="match status" value="1"/>
</dbReference>
<dbReference type="EMBL" id="BLPG01000001">
    <property type="protein sequence ID" value="GFJ87886.1"/>
    <property type="molecule type" value="Genomic_DNA"/>
</dbReference>
<dbReference type="Pfam" id="PF02224">
    <property type="entry name" value="Cytidylate_kin"/>
    <property type="match status" value="1"/>
</dbReference>
<evidence type="ECO:0000256" key="13">
    <source>
        <dbReference type="PROSITE-ProRule" id="PRU01049"/>
    </source>
</evidence>
<dbReference type="GO" id="GO:0043022">
    <property type="term" value="F:ribosome binding"/>
    <property type="evidence" value="ECO:0007669"/>
    <property type="project" value="TreeGrafter"/>
</dbReference>
<comment type="catalytic activity">
    <reaction evidence="11 12">
        <text>CMP + ATP = CDP + ADP</text>
        <dbReference type="Rhea" id="RHEA:11600"/>
        <dbReference type="ChEBI" id="CHEBI:30616"/>
        <dbReference type="ChEBI" id="CHEBI:58069"/>
        <dbReference type="ChEBI" id="CHEBI:60377"/>
        <dbReference type="ChEBI" id="CHEBI:456216"/>
        <dbReference type="EC" id="2.7.4.25"/>
    </reaction>
</comment>
<evidence type="ECO:0000256" key="8">
    <source>
        <dbReference type="ARBA" id="ARBA00022840"/>
    </source>
</evidence>
<reference evidence="16 17" key="1">
    <citation type="submission" date="2020-03" db="EMBL/GenBank/DDBJ databases">
        <title>Whole genome shotgun sequence of Phytohabitans rumicis NBRC 108638.</title>
        <authorList>
            <person name="Komaki H."/>
            <person name="Tamura T."/>
        </authorList>
    </citation>
    <scope>NUCLEOTIDE SEQUENCE [LARGE SCALE GENOMIC DNA]</scope>
    <source>
        <strain evidence="16 17">NBRC 108638</strain>
    </source>
</reference>
<comment type="caution">
    <text evidence="16">The sequence shown here is derived from an EMBL/GenBank/DDBJ whole genome shotgun (WGS) entry which is preliminary data.</text>
</comment>
<evidence type="ECO:0000313" key="17">
    <source>
        <dbReference type="Proteomes" id="UP000482960"/>
    </source>
</evidence>
<dbReference type="CDD" id="cd01895">
    <property type="entry name" value="EngA2"/>
    <property type="match status" value="1"/>
</dbReference>
<feature type="region of interest" description="Disordered" evidence="14">
    <location>
        <begin position="613"/>
        <end position="690"/>
    </location>
</feature>
<dbReference type="NCBIfam" id="TIGR00231">
    <property type="entry name" value="small_GTP"/>
    <property type="match status" value="1"/>
</dbReference>
<comment type="subcellular location">
    <subcellularLocation>
        <location evidence="12">Cytoplasm</location>
    </subcellularLocation>
</comment>
<dbReference type="PRINTS" id="PR00326">
    <property type="entry name" value="GTP1OBG"/>
</dbReference>
<dbReference type="SMART" id="SM00382">
    <property type="entry name" value="AAA"/>
    <property type="match status" value="2"/>
</dbReference>
<dbReference type="CDD" id="cd02020">
    <property type="entry name" value="CMPK"/>
    <property type="match status" value="1"/>
</dbReference>
<dbReference type="PROSITE" id="PS51712">
    <property type="entry name" value="G_ENGA"/>
    <property type="match status" value="1"/>
</dbReference>
<protein>
    <recommendedName>
        <fullName evidence="12">Cytidylate kinase</fullName>
        <shortName evidence="12">CK</shortName>
        <ecNumber evidence="12">2.7.4.25</ecNumber>
    </recommendedName>
    <alternativeName>
        <fullName evidence="12">Cytidine monophosphate kinase</fullName>
        <shortName evidence="12">CMP kinase</shortName>
    </alternativeName>
</protein>
<accession>A0A6V8L1B4</accession>
<evidence type="ECO:0000256" key="10">
    <source>
        <dbReference type="ARBA" id="ARBA00047615"/>
    </source>
</evidence>
<dbReference type="PANTHER" id="PTHR43834:SF6">
    <property type="entry name" value="GTPASE DER"/>
    <property type="match status" value="1"/>
</dbReference>